<evidence type="ECO:0000256" key="1">
    <source>
        <dbReference type="ARBA" id="ARBA00004496"/>
    </source>
</evidence>
<keyword evidence="9 10" id="KW-0408">Iron</keyword>
<evidence type="ECO:0000256" key="9">
    <source>
        <dbReference type="ARBA" id="ARBA00023004"/>
    </source>
</evidence>
<dbReference type="GO" id="GO:0019310">
    <property type="term" value="P:inositol catabolic process"/>
    <property type="evidence" value="ECO:0007669"/>
    <property type="project" value="UniProtKB-UniRule"/>
</dbReference>
<comment type="subcellular location">
    <subcellularLocation>
        <location evidence="1 11">Cytoplasm</location>
    </subcellularLocation>
</comment>
<comment type="catalytic activity">
    <reaction evidence="11">
        <text>myo-inositol + O2 = D-glucuronate + H2O + H(+)</text>
        <dbReference type="Rhea" id="RHEA:23696"/>
        <dbReference type="ChEBI" id="CHEBI:15377"/>
        <dbReference type="ChEBI" id="CHEBI:15378"/>
        <dbReference type="ChEBI" id="CHEBI:15379"/>
        <dbReference type="ChEBI" id="CHEBI:17268"/>
        <dbReference type="ChEBI" id="CHEBI:58720"/>
        <dbReference type="EC" id="1.13.99.1"/>
    </reaction>
</comment>
<name>A0A443NNU1_9MAGN</name>
<dbReference type="GO" id="GO:0005506">
    <property type="term" value="F:iron ion binding"/>
    <property type="evidence" value="ECO:0007669"/>
    <property type="project" value="InterPro"/>
</dbReference>
<evidence type="ECO:0000256" key="5">
    <source>
        <dbReference type="ARBA" id="ARBA00022490"/>
    </source>
</evidence>
<keyword evidence="7 10" id="KW-0479">Metal-binding</keyword>
<keyword evidence="5 11" id="KW-0963">Cytoplasm</keyword>
<proteinExistence type="inferred from homology"/>
<evidence type="ECO:0000256" key="3">
    <source>
        <dbReference type="ARBA" id="ARBA00005286"/>
    </source>
</evidence>
<protein>
    <recommendedName>
        <fullName evidence="4 11">Inositol oxygenase</fullName>
        <ecNumber evidence="4 11">1.13.99.1</ecNumber>
    </recommendedName>
    <alternativeName>
        <fullName evidence="11">Myo-inositol oxygenase</fullName>
    </alternativeName>
</protein>
<evidence type="ECO:0000256" key="11">
    <source>
        <dbReference type="RuleBase" id="RU367039"/>
    </source>
</evidence>
<dbReference type="UniPathway" id="UPA00111">
    <property type="reaction ID" value="UER00527"/>
</dbReference>
<evidence type="ECO:0000256" key="10">
    <source>
        <dbReference type="PIRSR" id="PIRSR607828-2"/>
    </source>
</evidence>
<comment type="caution">
    <text evidence="12">The sequence shown here is derived from an EMBL/GenBank/DDBJ whole genome shotgun (WGS) entry which is preliminary data.</text>
</comment>
<dbReference type="Pfam" id="PF05153">
    <property type="entry name" value="MIOX"/>
    <property type="match status" value="1"/>
</dbReference>
<dbReference type="GO" id="GO:0050113">
    <property type="term" value="F:inositol oxygenase activity"/>
    <property type="evidence" value="ECO:0007669"/>
    <property type="project" value="UniProtKB-UniRule"/>
</dbReference>
<evidence type="ECO:0000256" key="2">
    <source>
        <dbReference type="ARBA" id="ARBA00005167"/>
    </source>
</evidence>
<dbReference type="InterPro" id="IPR007828">
    <property type="entry name" value="Inositol_oxygenase"/>
</dbReference>
<dbReference type="EC" id="1.13.99.1" evidence="4 11"/>
<comment type="pathway">
    <text evidence="2 11">Polyol metabolism; myo-inositol degradation into D-glucuronate; D-glucuronate from myo-inositol: step 1/1.</text>
</comment>
<keyword evidence="8 11" id="KW-0560">Oxidoreductase</keyword>
<gene>
    <name evidence="12" type="ORF">CKAN_00877200</name>
</gene>
<accession>A0A443NNU1</accession>
<sequence length="61" mass="7083">MEFISRKTRISQDPVFSRKLGIYSEKCGLDRVIMSSGHDEYITWYNSYILNLKSLYASGTI</sequence>
<evidence type="ECO:0000313" key="12">
    <source>
        <dbReference type="EMBL" id="RWR80149.1"/>
    </source>
</evidence>
<evidence type="ECO:0000256" key="7">
    <source>
        <dbReference type="ARBA" id="ARBA00022723"/>
    </source>
</evidence>
<evidence type="ECO:0000256" key="6">
    <source>
        <dbReference type="ARBA" id="ARBA00022644"/>
    </source>
</evidence>
<keyword evidence="6" id="KW-0060">Ascorbate biosynthesis</keyword>
<evidence type="ECO:0000256" key="4">
    <source>
        <dbReference type="ARBA" id="ARBA00011919"/>
    </source>
</evidence>
<comment type="cofactor">
    <cofactor evidence="10 11">
        <name>Fe cation</name>
        <dbReference type="ChEBI" id="CHEBI:24875"/>
    </cofactor>
    <text evidence="10 11">Binds 2 iron ions per subunit.</text>
</comment>
<dbReference type="Proteomes" id="UP000283530">
    <property type="component" value="Unassembled WGS sequence"/>
</dbReference>
<reference evidence="12 13" key="1">
    <citation type="journal article" date="2019" name="Nat. Plants">
        <title>Stout camphor tree genome fills gaps in understanding of flowering plant genome evolution.</title>
        <authorList>
            <person name="Chaw S.M."/>
            <person name="Liu Y.C."/>
            <person name="Wu Y.W."/>
            <person name="Wang H.Y."/>
            <person name="Lin C.I."/>
            <person name="Wu C.S."/>
            <person name="Ke H.M."/>
            <person name="Chang L.Y."/>
            <person name="Hsu C.Y."/>
            <person name="Yang H.T."/>
            <person name="Sudianto E."/>
            <person name="Hsu M.H."/>
            <person name="Wu K.P."/>
            <person name="Wang L.N."/>
            <person name="Leebens-Mack J.H."/>
            <person name="Tsai I.J."/>
        </authorList>
    </citation>
    <scope>NUCLEOTIDE SEQUENCE [LARGE SCALE GENOMIC DNA]</scope>
    <source>
        <strain evidence="13">cv. Chaw 1501</strain>
        <tissue evidence="12">Young leaves</tissue>
    </source>
</reference>
<dbReference type="AlphaFoldDB" id="A0A443NNU1"/>
<organism evidence="12 13">
    <name type="scientific">Cinnamomum micranthum f. kanehirae</name>
    <dbReference type="NCBI Taxonomy" id="337451"/>
    <lineage>
        <taxon>Eukaryota</taxon>
        <taxon>Viridiplantae</taxon>
        <taxon>Streptophyta</taxon>
        <taxon>Embryophyta</taxon>
        <taxon>Tracheophyta</taxon>
        <taxon>Spermatophyta</taxon>
        <taxon>Magnoliopsida</taxon>
        <taxon>Magnoliidae</taxon>
        <taxon>Laurales</taxon>
        <taxon>Lauraceae</taxon>
        <taxon>Cinnamomum</taxon>
    </lineage>
</organism>
<dbReference type="STRING" id="337451.A0A443NNU1"/>
<dbReference type="SUPFAM" id="SSF109604">
    <property type="entry name" value="HD-domain/PDEase-like"/>
    <property type="match status" value="1"/>
</dbReference>
<evidence type="ECO:0000256" key="8">
    <source>
        <dbReference type="ARBA" id="ARBA00023002"/>
    </source>
</evidence>
<evidence type="ECO:0000313" key="13">
    <source>
        <dbReference type="Proteomes" id="UP000283530"/>
    </source>
</evidence>
<dbReference type="EMBL" id="QPKB01000003">
    <property type="protein sequence ID" value="RWR80149.1"/>
    <property type="molecule type" value="Genomic_DNA"/>
</dbReference>
<feature type="binding site" evidence="10">
    <location>
        <position position="38"/>
    </location>
    <ligand>
        <name>Fe cation</name>
        <dbReference type="ChEBI" id="CHEBI:24875"/>
        <label>1</label>
    </ligand>
</feature>
<keyword evidence="13" id="KW-1185">Reference proteome</keyword>
<dbReference type="GO" id="GO:0019853">
    <property type="term" value="P:L-ascorbic acid biosynthetic process"/>
    <property type="evidence" value="ECO:0007669"/>
    <property type="project" value="UniProtKB-KW"/>
</dbReference>
<dbReference type="GO" id="GO:0005737">
    <property type="term" value="C:cytoplasm"/>
    <property type="evidence" value="ECO:0007669"/>
    <property type="project" value="UniProtKB-SubCell"/>
</dbReference>
<comment type="similarity">
    <text evidence="3 11">Belongs to the myo-inositol oxygenase family.</text>
</comment>